<dbReference type="InterPro" id="IPR043502">
    <property type="entry name" value="DNA/RNA_pol_sf"/>
</dbReference>
<dbReference type="PANTHER" id="PTHR47481:SF38">
    <property type="entry name" value="POU DOMAIN, CLASS 4, TRANSCRIPTION FACTOR 1-LIKE"/>
    <property type="match status" value="1"/>
</dbReference>
<evidence type="ECO:0000256" key="1">
    <source>
        <dbReference type="SAM" id="MobiDB-lite"/>
    </source>
</evidence>
<feature type="domain" description="Reverse transcriptase Ty1/copia-type" evidence="2">
    <location>
        <begin position="382"/>
        <end position="503"/>
    </location>
</feature>
<proteinExistence type="predicted"/>
<feature type="region of interest" description="Disordered" evidence="1">
    <location>
        <begin position="304"/>
        <end position="331"/>
    </location>
</feature>
<evidence type="ECO:0000313" key="3">
    <source>
        <dbReference type="EMBL" id="KAJ9551616.1"/>
    </source>
</evidence>
<dbReference type="PANTHER" id="PTHR47481">
    <property type="match status" value="1"/>
</dbReference>
<comment type="caution">
    <text evidence="3">The sequence shown here is derived from an EMBL/GenBank/DDBJ whole genome shotgun (WGS) entry which is preliminary data.</text>
</comment>
<dbReference type="Pfam" id="PF14223">
    <property type="entry name" value="Retrotran_gag_2"/>
    <property type="match status" value="1"/>
</dbReference>
<name>A0AA38WKC1_9ASTR</name>
<dbReference type="AlphaFoldDB" id="A0AA38WKC1"/>
<accession>A0AA38WKC1</accession>
<evidence type="ECO:0000313" key="4">
    <source>
        <dbReference type="Proteomes" id="UP001172457"/>
    </source>
</evidence>
<dbReference type="CDD" id="cd09272">
    <property type="entry name" value="RNase_HI_RT_Ty1"/>
    <property type="match status" value="1"/>
</dbReference>
<reference evidence="3" key="1">
    <citation type="submission" date="2023-03" db="EMBL/GenBank/DDBJ databases">
        <title>Chromosome-scale reference genome and RAD-based genetic map of yellow starthistle (Centaurea solstitialis) reveal putative structural variation and QTLs associated with invader traits.</title>
        <authorList>
            <person name="Reatini B."/>
            <person name="Cang F.A."/>
            <person name="Jiang Q."/>
            <person name="Mckibben M.T.W."/>
            <person name="Barker M.S."/>
            <person name="Rieseberg L.H."/>
            <person name="Dlugosch K.M."/>
        </authorList>
    </citation>
    <scope>NUCLEOTIDE SEQUENCE</scope>
    <source>
        <strain evidence="3">CAN-66</strain>
        <tissue evidence="3">Leaf</tissue>
    </source>
</reference>
<dbReference type="SUPFAM" id="SSF56672">
    <property type="entry name" value="DNA/RNA polymerases"/>
    <property type="match status" value="2"/>
</dbReference>
<organism evidence="3 4">
    <name type="scientific">Centaurea solstitialis</name>
    <name type="common">yellow star-thistle</name>
    <dbReference type="NCBI Taxonomy" id="347529"/>
    <lineage>
        <taxon>Eukaryota</taxon>
        <taxon>Viridiplantae</taxon>
        <taxon>Streptophyta</taxon>
        <taxon>Embryophyta</taxon>
        <taxon>Tracheophyta</taxon>
        <taxon>Spermatophyta</taxon>
        <taxon>Magnoliopsida</taxon>
        <taxon>eudicotyledons</taxon>
        <taxon>Gunneridae</taxon>
        <taxon>Pentapetalae</taxon>
        <taxon>asterids</taxon>
        <taxon>campanulids</taxon>
        <taxon>Asterales</taxon>
        <taxon>Asteraceae</taxon>
        <taxon>Carduoideae</taxon>
        <taxon>Cardueae</taxon>
        <taxon>Centaureinae</taxon>
        <taxon>Centaurea</taxon>
    </lineage>
</organism>
<dbReference type="InterPro" id="IPR013103">
    <property type="entry name" value="RVT_2"/>
</dbReference>
<protein>
    <recommendedName>
        <fullName evidence="2">Reverse transcriptase Ty1/copia-type domain-containing protein</fullName>
    </recommendedName>
</protein>
<keyword evidence="4" id="KW-1185">Reference proteome</keyword>
<dbReference type="Proteomes" id="UP001172457">
    <property type="component" value="Chromosome 4"/>
</dbReference>
<dbReference type="EMBL" id="JARYMX010000004">
    <property type="protein sequence ID" value="KAJ9551616.1"/>
    <property type="molecule type" value="Genomic_DNA"/>
</dbReference>
<gene>
    <name evidence="3" type="ORF">OSB04_015661</name>
</gene>
<feature type="region of interest" description="Disordered" evidence="1">
    <location>
        <begin position="209"/>
        <end position="285"/>
    </location>
</feature>
<evidence type="ECO:0000259" key="2">
    <source>
        <dbReference type="Pfam" id="PF07727"/>
    </source>
</evidence>
<feature type="compositionally biased region" description="Low complexity" evidence="1">
    <location>
        <begin position="231"/>
        <end position="248"/>
    </location>
</feature>
<sequence>MAGGDATKPTSNSFQPAFVVSNIKTLIHILLDQEDGQYASWVELFHIHACAYNVLDHIDSTIQRPENVDDSTWNRLDAIVKQWIYGTISKDLLQTIMKPGAKARELWTRLEEIFQDNKHTRVVYLEEQFNTARLENFSNMADYCKHLKTIADQLANVGNPVSEQKMVLQLISGLSKGEYDTIATMIQQADPLPSFTKARSQLLLEETRRVKQESHQQAFVTNLQPAPPSTPITTPSQSEPQNPPSGRGSSRGRGRFTNRGGRGRGLGRPSQPRPPSYQQPWTLTGAPTYHPTYGSWASPPCPYPTATSPHHSQAGILGHGPTNRPNSMPQQQAFFAPHNHTAAPYGQLMSPTELGNAFSTMTIQQPDDNWYIDTGATSHLTRTAENANIIRCMWLFRHKYKENGELERYKARLVVNGKSQEVGIDCDETFSPVVKPATIRTVLSIAMGQQWPIRQLDMKNAFLHGDLKETVFMHQPPGFVNPAAPHYVCRLRKSLYGLKQAPGHGTNDLLLISCSLDSRVANAISPSLFINEPPPSVLNMSFEVRYTRGVQRNESESTKGADTLRKSISDHLSLYCRGTDIAYLLLYVDDIILTAFSDKLQSDIIIALKTEFAMTDLGNLSYFLGISVTRTPHYMFLSQRKYAEDILYRAKMLNCKPMPTPVDSKSKLSAHDGDPVLDPTLYRSLAGALQYLTFTQPDIAYAVQQVCLFMHAPWTSHFNALKRVLRYLKGTLDHGLHLYPSAPTRLVSYTDADWGGCPDTRRSTSGYCVFLGDNLISWSAKRQATLSRSSAEAEYRGVANVVAETCWLRNLLLELHCSPQKATLVYCDNVSAVYLASNPVQHQRTKHIEIDIHFVREKVALGHVRVLHVPSSFQYADIFTKGLPRQLFLDFRSSLSVRPPPAPTEGA</sequence>
<feature type="domain" description="Reverse transcriptase Ty1/copia-type" evidence="2">
    <location>
        <begin position="570"/>
        <end position="662"/>
    </location>
</feature>
<dbReference type="Pfam" id="PF07727">
    <property type="entry name" value="RVT_2"/>
    <property type="match status" value="2"/>
</dbReference>